<gene>
    <name evidence="3" type="ORF">SULPSESMR1_02362</name>
</gene>
<dbReference type="Proteomes" id="UP000199754">
    <property type="component" value="Chromosome"/>
</dbReference>
<reference evidence="3 4" key="1">
    <citation type="submission" date="2017-07" db="EMBL/GenBank/DDBJ databases">
        <title>Genome Sequence of Sulfitobacter pseudonitzschiae Strain SMR1 Isolated from a culture of the Diatom Skeletonema marinoi.</title>
        <authorList>
            <person name="Topel M."/>
            <person name="Pinder M.I.M."/>
            <person name="Johansson O.N."/>
            <person name="Kourtchenko O."/>
            <person name="Godhe A."/>
            <person name="Clarke A.K."/>
        </authorList>
    </citation>
    <scope>NUCLEOTIDE SEQUENCE [LARGE SCALE GENOMIC DNA]</scope>
    <source>
        <strain evidence="3 4">SMR1</strain>
    </source>
</reference>
<dbReference type="KEGG" id="spse:SULPSESMR1_02362"/>
<name>A0A221K2F5_9RHOB</name>
<dbReference type="RefSeq" id="WP_114284846.1">
    <property type="nucleotide sequence ID" value="NZ_CP022415.1"/>
</dbReference>
<organism evidence="3 4">
    <name type="scientific">Pseudosulfitobacter pseudonitzschiae</name>
    <dbReference type="NCBI Taxonomy" id="1402135"/>
    <lineage>
        <taxon>Bacteria</taxon>
        <taxon>Pseudomonadati</taxon>
        <taxon>Pseudomonadota</taxon>
        <taxon>Alphaproteobacteria</taxon>
        <taxon>Rhodobacterales</taxon>
        <taxon>Roseobacteraceae</taxon>
        <taxon>Pseudosulfitobacter</taxon>
    </lineage>
</organism>
<keyword evidence="2" id="KW-0472">Membrane</keyword>
<feature type="transmembrane region" description="Helical" evidence="2">
    <location>
        <begin position="148"/>
        <end position="165"/>
    </location>
</feature>
<accession>A0A221K2F5</accession>
<feature type="region of interest" description="Disordered" evidence="1">
    <location>
        <begin position="109"/>
        <end position="139"/>
    </location>
</feature>
<evidence type="ECO:0000313" key="3">
    <source>
        <dbReference type="EMBL" id="ASM73159.1"/>
    </source>
</evidence>
<dbReference type="OrthoDB" id="7726599at2"/>
<evidence type="ECO:0000256" key="1">
    <source>
        <dbReference type="SAM" id="MobiDB-lite"/>
    </source>
</evidence>
<keyword evidence="4" id="KW-1185">Reference proteome</keyword>
<keyword evidence="2" id="KW-0812">Transmembrane</keyword>
<keyword evidence="2" id="KW-1133">Transmembrane helix</keyword>
<protein>
    <submittedName>
        <fullName evidence="3">Uncharacterized protein</fullName>
    </submittedName>
</protein>
<evidence type="ECO:0000313" key="4">
    <source>
        <dbReference type="Proteomes" id="UP000199754"/>
    </source>
</evidence>
<feature type="compositionally biased region" description="Polar residues" evidence="1">
    <location>
        <begin position="124"/>
        <end position="133"/>
    </location>
</feature>
<proteinExistence type="predicted"/>
<dbReference type="AlphaFoldDB" id="A0A221K2F5"/>
<evidence type="ECO:0000256" key="2">
    <source>
        <dbReference type="SAM" id="Phobius"/>
    </source>
</evidence>
<sequence>MVKNRIKEDIGPSTDGLALPDELTIPYPLRVQAIYVHAGDYVKPDTHPVYTLMDGAGAQHTVSFDHPGQVTRVLVRPGQIFRKRARVFEFCCDSTAVAFSADVPPSKVKRLSAPPIRPRAMTSRPAQPVSSPEPQEPATTWRFRRKESIALVGIAALIAAVALFSRGELMATGRQEQPVDSAPTAIDAATD</sequence>
<dbReference type="EMBL" id="CP022415">
    <property type="protein sequence ID" value="ASM73159.1"/>
    <property type="molecule type" value="Genomic_DNA"/>
</dbReference>